<dbReference type="GO" id="GO:0012505">
    <property type="term" value="C:endomembrane system"/>
    <property type="evidence" value="ECO:0007669"/>
    <property type="project" value="UniProtKB-SubCell"/>
</dbReference>
<dbReference type="Pfam" id="PF06803">
    <property type="entry name" value="DUF1232"/>
    <property type="match status" value="1"/>
</dbReference>
<evidence type="ECO:0000256" key="4">
    <source>
        <dbReference type="ARBA" id="ARBA00023136"/>
    </source>
</evidence>
<accession>A0A4R2RIA0</accession>
<dbReference type="AlphaFoldDB" id="A0A4R2RIA0"/>
<feature type="domain" description="DUF1232" evidence="5">
    <location>
        <begin position="42"/>
        <end position="76"/>
    </location>
</feature>
<dbReference type="Proteomes" id="UP000294813">
    <property type="component" value="Unassembled WGS sequence"/>
</dbReference>
<evidence type="ECO:0000256" key="1">
    <source>
        <dbReference type="ARBA" id="ARBA00004127"/>
    </source>
</evidence>
<keyword evidence="3" id="KW-1133">Transmembrane helix</keyword>
<keyword evidence="2" id="KW-0812">Transmembrane</keyword>
<dbReference type="InterPro" id="IPR010652">
    <property type="entry name" value="DUF1232"/>
</dbReference>
<sequence length="99" mass="11765">MRFTRRWSFWQRLRLWFDLPRTVRLIYALLRDERVPVGNKLLFLAVGATYFLLPFDVLPDILPLVGQIDDATVLLLLLDRFIAAAPTYVVDEYLQKNRR</sequence>
<reference evidence="6 7" key="1">
    <citation type="submission" date="2019-03" db="EMBL/GenBank/DDBJ databases">
        <title>Genomic Encyclopedia of Type Strains, Phase IV (KMG-IV): sequencing the most valuable type-strain genomes for metagenomic binning, comparative biology and taxonomic classification.</title>
        <authorList>
            <person name="Goeker M."/>
        </authorList>
    </citation>
    <scope>NUCLEOTIDE SEQUENCE [LARGE SCALE GENOMIC DNA]</scope>
    <source>
        <strain evidence="6 7">DSM 11170</strain>
    </source>
</reference>
<gene>
    <name evidence="6" type="ORF">EDD73_11845</name>
</gene>
<protein>
    <submittedName>
        <fullName evidence="6">Uncharacterized protein DUF1232</fullName>
    </submittedName>
</protein>
<dbReference type="EMBL" id="SLXT01000018">
    <property type="protein sequence ID" value="TCP63502.1"/>
    <property type="molecule type" value="Genomic_DNA"/>
</dbReference>
<organism evidence="6 7">
    <name type="scientific">Heliophilum fasciatum</name>
    <dbReference type="NCBI Taxonomy" id="35700"/>
    <lineage>
        <taxon>Bacteria</taxon>
        <taxon>Bacillati</taxon>
        <taxon>Bacillota</taxon>
        <taxon>Clostridia</taxon>
        <taxon>Eubacteriales</taxon>
        <taxon>Heliobacteriaceae</taxon>
        <taxon>Heliophilum</taxon>
    </lineage>
</organism>
<comment type="caution">
    <text evidence="6">The sequence shown here is derived from an EMBL/GenBank/DDBJ whole genome shotgun (WGS) entry which is preliminary data.</text>
</comment>
<keyword evidence="7" id="KW-1185">Reference proteome</keyword>
<evidence type="ECO:0000313" key="6">
    <source>
        <dbReference type="EMBL" id="TCP63502.1"/>
    </source>
</evidence>
<evidence type="ECO:0000313" key="7">
    <source>
        <dbReference type="Proteomes" id="UP000294813"/>
    </source>
</evidence>
<comment type="subcellular location">
    <subcellularLocation>
        <location evidence="1">Endomembrane system</location>
        <topology evidence="1">Multi-pass membrane protein</topology>
    </subcellularLocation>
</comment>
<keyword evidence="4" id="KW-0472">Membrane</keyword>
<proteinExistence type="predicted"/>
<name>A0A4R2RIA0_9FIRM</name>
<evidence type="ECO:0000259" key="5">
    <source>
        <dbReference type="Pfam" id="PF06803"/>
    </source>
</evidence>
<dbReference type="RefSeq" id="WP_165876450.1">
    <property type="nucleotide sequence ID" value="NZ_JAOQNU010000017.1"/>
</dbReference>
<evidence type="ECO:0000256" key="2">
    <source>
        <dbReference type="ARBA" id="ARBA00022692"/>
    </source>
</evidence>
<evidence type="ECO:0000256" key="3">
    <source>
        <dbReference type="ARBA" id="ARBA00022989"/>
    </source>
</evidence>